<dbReference type="GO" id="GO:0005736">
    <property type="term" value="C:RNA polymerase I complex"/>
    <property type="evidence" value="ECO:0007669"/>
    <property type="project" value="TreeGrafter"/>
</dbReference>
<comment type="caution">
    <text evidence="21">The sequence shown here is derived from an EMBL/GenBank/DDBJ whole genome shotgun (WGS) entry which is preliminary data.</text>
</comment>
<keyword evidence="10" id="KW-0862">Zinc</keyword>
<dbReference type="EMBL" id="VIIS01000591">
    <property type="protein sequence ID" value="KAF0307270.1"/>
    <property type="molecule type" value="Genomic_DNA"/>
</dbReference>
<keyword evidence="11" id="KW-0460">Magnesium</keyword>
<evidence type="ECO:0000313" key="22">
    <source>
        <dbReference type="Proteomes" id="UP000440578"/>
    </source>
</evidence>
<dbReference type="Gene3D" id="3.30.1490.180">
    <property type="entry name" value="RNA polymerase ii"/>
    <property type="match status" value="1"/>
</dbReference>
<dbReference type="PANTHER" id="PTHR19376">
    <property type="entry name" value="DNA-DIRECTED RNA POLYMERASE"/>
    <property type="match status" value="1"/>
</dbReference>
<evidence type="ECO:0000256" key="5">
    <source>
        <dbReference type="ARBA" id="ARBA00022478"/>
    </source>
</evidence>
<comment type="function">
    <text evidence="15">DNA-dependent RNA polymerase catalyzes the transcription of DNA into RNA using the four ribonucleoside triphosphates as substrates. Largest and catalytic core component of RNA polymerase I which synthesizes ribosomal RNA precursors. Forms the polymerase active center together with the second largest subunit. A single stranded DNA template strand of the promoter is positioned within the central active site cleft of Pol I. A bridging helix emanates from RPA1 and crosses the cleft near the catalytic site and is thought to promote translocation of Pol I by acting as a ratchet that moves the RNA-DNA hybrid through the active site by switching from straight to bent conformations at each step of nucleotide addition.</text>
</comment>
<comment type="subcellular location">
    <subcellularLocation>
        <location evidence="1">Nucleus</location>
        <location evidence="1">Nucleolus</location>
    </subcellularLocation>
</comment>
<dbReference type="Pfam" id="PF04998">
    <property type="entry name" value="RNA_pol_Rpb1_5"/>
    <property type="match status" value="1"/>
</dbReference>
<protein>
    <recommendedName>
        <fullName evidence="16">DNA-directed RNA polymerase I subunit RPA1</fullName>
        <ecNumber evidence="4">2.7.7.6</ecNumber>
    </recommendedName>
    <alternativeName>
        <fullName evidence="18">DNA-directed RNA polymerase I largest subunit</fullName>
    </alternativeName>
    <alternativeName>
        <fullName evidence="17">DNA-directed RNA polymerase I subunit rpa1</fullName>
    </alternativeName>
</protein>
<organism evidence="21 22">
    <name type="scientific">Amphibalanus amphitrite</name>
    <name type="common">Striped barnacle</name>
    <name type="synonym">Balanus amphitrite</name>
    <dbReference type="NCBI Taxonomy" id="1232801"/>
    <lineage>
        <taxon>Eukaryota</taxon>
        <taxon>Metazoa</taxon>
        <taxon>Ecdysozoa</taxon>
        <taxon>Arthropoda</taxon>
        <taxon>Crustacea</taxon>
        <taxon>Multicrustacea</taxon>
        <taxon>Cirripedia</taxon>
        <taxon>Thoracica</taxon>
        <taxon>Thoracicalcarea</taxon>
        <taxon>Balanomorpha</taxon>
        <taxon>Balanoidea</taxon>
        <taxon>Balanidae</taxon>
        <taxon>Amphibalaninae</taxon>
        <taxon>Amphibalanus</taxon>
    </lineage>
</organism>
<keyword evidence="5 21" id="KW-0240">DNA-directed RNA polymerase</keyword>
<sequence length="1394" mass="154821">MSPMMMTDSVHGRPVEHTQSHVYACVLECSLLLRQLVQLRQQGADLSKLGDDQKRLLDSVRGQTIDDKIVRCWGTLQGLVDCVCDSEMNKVAAKRLNAKNLKGVKQLLEKKEGIFRMNMMGKRVDFAGRTVITPDPYLSVQEIGVPEVMAKKLTYPEPVTPQNLALLQRAVLNGPNRHPGANAIWNSNGFKVMLKDDPKQLASMAASLMTPSEELSKKQLGPKVVLRHLVTGDVVLVNRQPTLHRPSIMAQRVRVLPGEKTFRLHYSNCKSYNADFDGDEMNVHLPQGEEARSEAYHLALAPNHFLVPKDGTPLGGLIQDHVVAGVRLTMRSTLLDRAQYQQLVASGLGDHRSRVRLLPPAVIKPRQMWTGKQVISTLIINLTPPGRPAINLRSKAKLNPKVWERQAPRVARAGGTPLEGADMSEGEVIIRGGHLLCGVLDKQQFGAVPFSLVHGFYELYGSDASSRLLSAFSRLFTCCLHVMGFTLGVQDILVTCEADRQRRRVVRRSDRVGAEATADALGIVSAAERSDVTLIKRRLEEAHLASAARTQRDLDRAYKQRLDSVNNDINKACLPRGLIQPFPENNLQLMVEAGAKGSKVNTMQISCLLGQIELEGKRPPRMVSGKTLPSFAPYDLSPRAGGFISGRFMTGIRPQEYFFHCMAGREGLIDTAVKTSRSGYLQRCLIKHLEGLVVNYDSTVRDSDGSVIQFRYGEDGCETQKVPYLTKQQLPFLDDNHRGMFDSDLVDMFKSRSKEKEVRKLKRKVNKWKSQFGDPCQHRRTSPFLEFSRGAPLQNQHKCHPKTRRPLSYHQCVALWEELESRRPYRHAAQRCPDPVDAAYPPDSHFSSVCEKMDAMLCDYLESRPGGATDQLRDMLYFKAARAVVHPGEAVGLIAGQSVGEPSTQMTLNTFHFAGLGDMNVTLGIPRLREILSASKSQKTPSMEIPFRSGVSNVAERARRLRLKLTRVTLAQVLRQITVTESCQSGKTRSYRLQLDFLPRSAYRDEFAVTPAGVLQYVEDVWVRRFLKKLAQTFKLKDVSGVLQREGAAPASQDAEPEDADQPSGEAADDPSAQEAADEPTGGGGGGAPDRDADEEDSEGEAEADDDATAARSKARRNDEADYESEEEEQEEGEGADADESRPVSPEGEEEDDAEELAASPARIKDAQLRRAAVCALSLESCRVTQYDFDQKHERWCRFTVMVTTSKQCDIQTLVTDAATAGVIREVPRISRVFVMDDERKGLRLCTEGINMTYMARFSELLDLNRMYCNDLHSMADTYGIEAASRAIVKEISSVFEVYGIQVSPRHLSLIADYMTFSGQVRGYNRSAMDSVVSPLQQMSFETTVGFLRTAVLAGQVDELKSPSARLVMGQPFAGGTGMFSLVNKMMASLGQLW</sequence>
<comment type="similarity">
    <text evidence="2">Belongs to the RNA polymerase beta' chain family.</text>
</comment>
<evidence type="ECO:0000256" key="11">
    <source>
        <dbReference type="ARBA" id="ARBA00022842"/>
    </source>
</evidence>
<dbReference type="Pfam" id="PF05000">
    <property type="entry name" value="RNA_pol_Rpb1_4"/>
    <property type="match status" value="1"/>
</dbReference>
<evidence type="ECO:0000256" key="13">
    <source>
        <dbReference type="ARBA" id="ARBA00023242"/>
    </source>
</evidence>
<dbReference type="GO" id="GO:0003899">
    <property type="term" value="F:DNA-directed RNA polymerase activity"/>
    <property type="evidence" value="ECO:0007669"/>
    <property type="project" value="UniProtKB-EC"/>
</dbReference>
<feature type="compositionally biased region" description="Acidic residues" evidence="19">
    <location>
        <begin position="1147"/>
        <end position="1156"/>
    </location>
</feature>
<dbReference type="InterPro" id="IPR007083">
    <property type="entry name" value="RNA_pol_Rpb1_4"/>
</dbReference>
<dbReference type="FunFam" id="2.40.40.20:FF:000019">
    <property type="entry name" value="DNA-directed RNA polymerase II subunit RPB1"/>
    <property type="match status" value="1"/>
</dbReference>
<dbReference type="InterPro" id="IPR000722">
    <property type="entry name" value="RNA_pol_asu"/>
</dbReference>
<dbReference type="GO" id="GO:0006351">
    <property type="term" value="P:DNA-templated transcription"/>
    <property type="evidence" value="ECO:0007669"/>
    <property type="project" value="InterPro"/>
</dbReference>
<keyword evidence="9" id="KW-0479">Metal-binding</keyword>
<feature type="domain" description="RNA polymerase N-terminal" evidence="20">
    <location>
        <begin position="1"/>
        <end position="329"/>
    </location>
</feature>
<comment type="subunit">
    <text evidence="3">Component of the RNA polymerase I (Pol I) complex consisting of at least 13 subunits.</text>
</comment>
<dbReference type="InterPro" id="IPR047107">
    <property type="entry name" value="DNA-dir_RNA_pol1_lsu_C"/>
</dbReference>
<dbReference type="InterPro" id="IPR006592">
    <property type="entry name" value="RNA_pol_N"/>
</dbReference>
<dbReference type="Gene3D" id="2.40.40.20">
    <property type="match status" value="1"/>
</dbReference>
<dbReference type="FunFam" id="1.10.274.100:FF:000012">
    <property type="entry name" value="DNA-directed RNA polymerase subunit"/>
    <property type="match status" value="1"/>
</dbReference>
<dbReference type="CDD" id="cd01435">
    <property type="entry name" value="RNAP_I_RPA1_N"/>
    <property type="match status" value="1"/>
</dbReference>
<dbReference type="Gene3D" id="1.10.132.30">
    <property type="match status" value="1"/>
</dbReference>
<dbReference type="Pfam" id="PF04983">
    <property type="entry name" value="RNA_pol_Rpb1_3"/>
    <property type="match status" value="1"/>
</dbReference>
<dbReference type="Gene3D" id="6.10.250.2940">
    <property type="match status" value="1"/>
</dbReference>
<keyword evidence="6" id="KW-0597">Phosphoprotein</keyword>
<evidence type="ECO:0000256" key="19">
    <source>
        <dbReference type="SAM" id="MobiDB-lite"/>
    </source>
</evidence>
<dbReference type="InterPro" id="IPR042102">
    <property type="entry name" value="RNA_pol_Rpb1_3_sf"/>
</dbReference>
<dbReference type="InterPro" id="IPR007081">
    <property type="entry name" value="RNA_pol_Rpb1_5"/>
</dbReference>
<evidence type="ECO:0000256" key="2">
    <source>
        <dbReference type="ARBA" id="ARBA00006460"/>
    </source>
</evidence>
<evidence type="ECO:0000256" key="8">
    <source>
        <dbReference type="ARBA" id="ARBA00022695"/>
    </source>
</evidence>
<accession>A0A6A4WUG2</accession>
<dbReference type="InterPro" id="IPR015699">
    <property type="entry name" value="DNA-dir_RNA_pol1_lsu_N"/>
</dbReference>
<dbReference type="InterPro" id="IPR007066">
    <property type="entry name" value="RNA_pol_Rpb1_3"/>
</dbReference>
<name>A0A6A4WUG2_AMPAM</name>
<reference evidence="21 22" key="1">
    <citation type="submission" date="2019-07" db="EMBL/GenBank/DDBJ databases">
        <title>Draft genome assembly of a fouling barnacle, Amphibalanus amphitrite (Darwin, 1854): The first reference genome for Thecostraca.</title>
        <authorList>
            <person name="Kim W."/>
        </authorList>
    </citation>
    <scope>NUCLEOTIDE SEQUENCE [LARGE SCALE GENOMIC DNA]</scope>
    <source>
        <strain evidence="21">SNU_AA5</strain>
        <tissue evidence="21">Soma without cirri and trophi</tissue>
    </source>
</reference>
<keyword evidence="8" id="KW-0548">Nucleotidyltransferase</keyword>
<dbReference type="InterPro" id="IPR045867">
    <property type="entry name" value="DNA-dir_RpoC_beta_prime"/>
</dbReference>
<evidence type="ECO:0000256" key="15">
    <source>
        <dbReference type="ARBA" id="ARBA00053996"/>
    </source>
</evidence>
<gene>
    <name evidence="21" type="primary">Polr1a</name>
    <name evidence="21" type="ORF">FJT64_021380</name>
</gene>
<dbReference type="Gene3D" id="3.30.70.2850">
    <property type="match status" value="1"/>
</dbReference>
<evidence type="ECO:0000256" key="12">
    <source>
        <dbReference type="ARBA" id="ARBA00023163"/>
    </source>
</evidence>
<dbReference type="OrthoDB" id="270392at2759"/>
<dbReference type="EC" id="2.7.7.6" evidence="4"/>
<dbReference type="SUPFAM" id="SSF64484">
    <property type="entry name" value="beta and beta-prime subunits of DNA dependent RNA-polymerase"/>
    <property type="match status" value="1"/>
</dbReference>
<dbReference type="Pfam" id="PF00623">
    <property type="entry name" value="RNA_pol_Rpb1_2"/>
    <property type="match status" value="1"/>
</dbReference>
<keyword evidence="12" id="KW-0804">Transcription</keyword>
<dbReference type="GO" id="GO:0003677">
    <property type="term" value="F:DNA binding"/>
    <property type="evidence" value="ECO:0007669"/>
    <property type="project" value="InterPro"/>
</dbReference>
<keyword evidence="7" id="KW-0808">Transferase</keyword>
<evidence type="ECO:0000256" key="4">
    <source>
        <dbReference type="ARBA" id="ARBA00012418"/>
    </source>
</evidence>
<evidence type="ECO:0000256" key="18">
    <source>
        <dbReference type="ARBA" id="ARBA00078097"/>
    </source>
</evidence>
<evidence type="ECO:0000256" key="3">
    <source>
        <dbReference type="ARBA" id="ARBA00011251"/>
    </source>
</evidence>
<dbReference type="InterPro" id="IPR038120">
    <property type="entry name" value="Rpb1_funnel_sf"/>
</dbReference>
<evidence type="ECO:0000256" key="10">
    <source>
        <dbReference type="ARBA" id="ARBA00022833"/>
    </source>
</evidence>
<evidence type="ECO:0000313" key="21">
    <source>
        <dbReference type="EMBL" id="KAF0307270.1"/>
    </source>
</evidence>
<feature type="compositionally biased region" description="Acidic residues" evidence="19">
    <location>
        <begin position="1092"/>
        <end position="1108"/>
    </location>
</feature>
<keyword evidence="13" id="KW-0539">Nucleus</keyword>
<evidence type="ECO:0000256" key="7">
    <source>
        <dbReference type="ARBA" id="ARBA00022679"/>
    </source>
</evidence>
<evidence type="ECO:0000256" key="6">
    <source>
        <dbReference type="ARBA" id="ARBA00022553"/>
    </source>
</evidence>
<evidence type="ECO:0000256" key="9">
    <source>
        <dbReference type="ARBA" id="ARBA00022723"/>
    </source>
</evidence>
<feature type="region of interest" description="Disordered" evidence="19">
    <location>
        <begin position="1045"/>
        <end position="1162"/>
    </location>
</feature>
<dbReference type="SMART" id="SM00663">
    <property type="entry name" value="RPOLA_N"/>
    <property type="match status" value="1"/>
</dbReference>
<dbReference type="PANTHER" id="PTHR19376:SF11">
    <property type="entry name" value="DNA-DIRECTED RNA POLYMERASE I SUBUNIT RPA1"/>
    <property type="match status" value="1"/>
</dbReference>
<evidence type="ECO:0000256" key="16">
    <source>
        <dbReference type="ARBA" id="ARBA00074245"/>
    </source>
</evidence>
<dbReference type="Proteomes" id="UP000440578">
    <property type="component" value="Unassembled WGS sequence"/>
</dbReference>
<evidence type="ECO:0000259" key="20">
    <source>
        <dbReference type="SMART" id="SM00663"/>
    </source>
</evidence>
<proteinExistence type="inferred from homology"/>
<evidence type="ECO:0000256" key="1">
    <source>
        <dbReference type="ARBA" id="ARBA00004604"/>
    </source>
</evidence>
<comment type="catalytic activity">
    <reaction evidence="14">
        <text>RNA(n) + a ribonucleoside 5'-triphosphate = RNA(n+1) + diphosphate</text>
        <dbReference type="Rhea" id="RHEA:21248"/>
        <dbReference type="Rhea" id="RHEA-COMP:14527"/>
        <dbReference type="Rhea" id="RHEA-COMP:17342"/>
        <dbReference type="ChEBI" id="CHEBI:33019"/>
        <dbReference type="ChEBI" id="CHEBI:61557"/>
        <dbReference type="ChEBI" id="CHEBI:140395"/>
        <dbReference type="EC" id="2.7.7.6"/>
    </reaction>
</comment>
<feature type="compositionally biased region" description="Acidic residues" evidence="19">
    <location>
        <begin position="1121"/>
        <end position="1138"/>
    </location>
</feature>
<dbReference type="Gene3D" id="1.10.150.390">
    <property type="match status" value="1"/>
</dbReference>
<dbReference type="GO" id="GO:0046872">
    <property type="term" value="F:metal ion binding"/>
    <property type="evidence" value="ECO:0007669"/>
    <property type="project" value="UniProtKB-KW"/>
</dbReference>
<keyword evidence="22" id="KW-1185">Reference proteome</keyword>
<dbReference type="CDD" id="cd02735">
    <property type="entry name" value="RNAP_I_Rpa1_C"/>
    <property type="match status" value="1"/>
</dbReference>
<evidence type="ECO:0000256" key="17">
    <source>
        <dbReference type="ARBA" id="ARBA00074527"/>
    </source>
</evidence>
<dbReference type="Gene3D" id="6.20.50.80">
    <property type="match status" value="1"/>
</dbReference>
<evidence type="ECO:0000256" key="14">
    <source>
        <dbReference type="ARBA" id="ARBA00048552"/>
    </source>
</evidence>
<dbReference type="Gene3D" id="1.10.274.100">
    <property type="entry name" value="RNA polymerase Rpb1, domain 3"/>
    <property type="match status" value="1"/>
</dbReference>